<keyword evidence="2" id="KW-1185">Reference proteome</keyword>
<dbReference type="RefSeq" id="WP_172209908.1">
    <property type="nucleotide sequence ID" value="NZ_BLLI01000105.1"/>
</dbReference>
<evidence type="ECO:0008006" key="3">
    <source>
        <dbReference type="Google" id="ProtNLM"/>
    </source>
</evidence>
<gene>
    <name evidence="1" type="ORF">Hs30E_20210</name>
</gene>
<name>A0A6A0BDE6_9LACT</name>
<accession>A0A6A0BDE6</accession>
<dbReference type="AlphaFoldDB" id="A0A6A0BDE6"/>
<protein>
    <recommendedName>
        <fullName evidence="3">DUF4230 domain-containing protein</fullName>
    </recommendedName>
</protein>
<organism evidence="1 2">
    <name type="scientific">Pseudolactococcus hodotermopsidis</name>
    <dbReference type="NCBI Taxonomy" id="2709157"/>
    <lineage>
        <taxon>Bacteria</taxon>
        <taxon>Bacillati</taxon>
        <taxon>Bacillota</taxon>
        <taxon>Bacilli</taxon>
        <taxon>Lactobacillales</taxon>
        <taxon>Streptococcaceae</taxon>
        <taxon>Pseudolactococcus</taxon>
    </lineage>
</organism>
<sequence>MKKIKNSLLTIVVTAVVIIGAMFVAKTAGFSPFSTSVTSNSSQVVRYLTKEKQIALVGIGITDVTDDENTSKIFGLKVPGTSKKTFLKSSFEAKLGIDGKNVKITDTGNKTYKIEIPKFIFIGHSNAKFEVAAEKNGVLSFTTAKVDTAEMISDLLDEKGQEKYITQYQDLLEESAKEFYRDIVTSFDEEAKLTFEFAK</sequence>
<comment type="caution">
    <text evidence="1">The sequence shown here is derived from an EMBL/GenBank/DDBJ whole genome shotgun (WGS) entry which is preliminary data.</text>
</comment>
<evidence type="ECO:0000313" key="1">
    <source>
        <dbReference type="EMBL" id="GFH43470.1"/>
    </source>
</evidence>
<evidence type="ECO:0000313" key="2">
    <source>
        <dbReference type="Proteomes" id="UP000480303"/>
    </source>
</evidence>
<dbReference type="Proteomes" id="UP000480303">
    <property type="component" value="Unassembled WGS sequence"/>
</dbReference>
<dbReference type="EMBL" id="BLLI01000105">
    <property type="protein sequence ID" value="GFH43470.1"/>
    <property type="molecule type" value="Genomic_DNA"/>
</dbReference>
<proteinExistence type="predicted"/>
<reference evidence="1 2" key="1">
    <citation type="submission" date="2020-02" db="EMBL/GenBank/DDBJ databases">
        <title>Draft genome sequence of Lactococcus sp. Hs30E4-3.</title>
        <authorList>
            <person name="Noda S."/>
            <person name="Yuki M."/>
            <person name="Ohkuma M."/>
        </authorList>
    </citation>
    <scope>NUCLEOTIDE SEQUENCE [LARGE SCALE GENOMIC DNA]</scope>
    <source>
        <strain evidence="1 2">Hs30E4-3</strain>
    </source>
</reference>